<name>A0AAV1DH39_OLDCO</name>
<gene>
    <name evidence="2" type="ORF">OLC1_LOCUS14709</name>
</gene>
<evidence type="ECO:0000256" key="1">
    <source>
        <dbReference type="SAM" id="MobiDB-lite"/>
    </source>
</evidence>
<evidence type="ECO:0000313" key="3">
    <source>
        <dbReference type="Proteomes" id="UP001161247"/>
    </source>
</evidence>
<accession>A0AAV1DH39</accession>
<evidence type="ECO:0000313" key="2">
    <source>
        <dbReference type="EMBL" id="CAI9106157.1"/>
    </source>
</evidence>
<dbReference type="EMBL" id="OX459122">
    <property type="protein sequence ID" value="CAI9106157.1"/>
    <property type="molecule type" value="Genomic_DNA"/>
</dbReference>
<keyword evidence="3" id="KW-1185">Reference proteome</keyword>
<reference evidence="2" key="1">
    <citation type="submission" date="2023-03" db="EMBL/GenBank/DDBJ databases">
        <authorList>
            <person name="Julca I."/>
        </authorList>
    </citation>
    <scope>NUCLEOTIDE SEQUENCE</scope>
</reference>
<feature type="region of interest" description="Disordered" evidence="1">
    <location>
        <begin position="290"/>
        <end position="350"/>
    </location>
</feature>
<proteinExistence type="predicted"/>
<sequence length="350" mass="40287">MSEEIAKLKVCCSCHIIEVRVQELGALLKNFEAGDIGVHDEVVNKQLVNFSDKVLSVEQKLHNLKQEHEDCRVDARNDFACIDKLKLEIPIYALCEVKDVQQNKKGGNDVEEKWLSQDQGLEFQVMKIQLDDVHLHILRWHAEERIDDGKLRHPADSQAWKSFDERNPIQKIKHNFFHHEIYFRLHFLTEVPMHIEKTSRNFEGIKGSNSESGHPIGKEEVIFLGDIEWIQAHRYVINSLSIVDDYKSLFNVDPEVNFVSKTEDDSYIQQPNPVDIVHNHTSWARADVEGVTLDPPSPKAKRSRRFGEVDPNDLSSIDEEIMYASDGSDAPSDDDDFFEQRNVANEDCEA</sequence>
<protein>
    <submittedName>
        <fullName evidence="2">OLC1v1005233C1</fullName>
    </submittedName>
</protein>
<dbReference type="Proteomes" id="UP001161247">
    <property type="component" value="Chromosome 5"/>
</dbReference>
<dbReference type="AlphaFoldDB" id="A0AAV1DH39"/>
<organism evidence="2 3">
    <name type="scientific">Oldenlandia corymbosa var. corymbosa</name>
    <dbReference type="NCBI Taxonomy" id="529605"/>
    <lineage>
        <taxon>Eukaryota</taxon>
        <taxon>Viridiplantae</taxon>
        <taxon>Streptophyta</taxon>
        <taxon>Embryophyta</taxon>
        <taxon>Tracheophyta</taxon>
        <taxon>Spermatophyta</taxon>
        <taxon>Magnoliopsida</taxon>
        <taxon>eudicotyledons</taxon>
        <taxon>Gunneridae</taxon>
        <taxon>Pentapetalae</taxon>
        <taxon>asterids</taxon>
        <taxon>lamiids</taxon>
        <taxon>Gentianales</taxon>
        <taxon>Rubiaceae</taxon>
        <taxon>Rubioideae</taxon>
        <taxon>Spermacoceae</taxon>
        <taxon>Hedyotis-Oldenlandia complex</taxon>
        <taxon>Oldenlandia</taxon>
    </lineage>
</organism>